<keyword evidence="5 7" id="KW-0472">Membrane</keyword>
<evidence type="ECO:0000256" key="2">
    <source>
        <dbReference type="ARBA" id="ARBA00022475"/>
    </source>
</evidence>
<keyword evidence="6" id="KW-0653">Protein transport</keyword>
<dbReference type="RefSeq" id="WP_005883270.1">
    <property type="nucleotide sequence ID" value="NZ_CABMMQ010000001.1"/>
</dbReference>
<evidence type="ECO:0000256" key="1">
    <source>
        <dbReference type="ARBA" id="ARBA00004651"/>
    </source>
</evidence>
<feature type="domain" description="MotA/TolQ/ExbB proton channel" evidence="8">
    <location>
        <begin position="83"/>
        <end position="188"/>
    </location>
</feature>
<comment type="subcellular location">
    <subcellularLocation>
        <location evidence="1">Cell membrane</location>
        <topology evidence="1">Multi-pass membrane protein</topology>
    </subcellularLocation>
    <subcellularLocation>
        <location evidence="6">Membrane</location>
        <topology evidence="6">Multi-pass membrane protein</topology>
    </subcellularLocation>
</comment>
<dbReference type="GeneID" id="62762609"/>
<organism evidence="9 10">
    <name type="scientific">Fusobacterium mortiferum</name>
    <dbReference type="NCBI Taxonomy" id="850"/>
    <lineage>
        <taxon>Bacteria</taxon>
        <taxon>Fusobacteriati</taxon>
        <taxon>Fusobacteriota</taxon>
        <taxon>Fusobacteriia</taxon>
        <taxon>Fusobacteriales</taxon>
        <taxon>Fusobacteriaceae</taxon>
        <taxon>Fusobacterium</taxon>
    </lineage>
</organism>
<name>A0A414PNM9_FUSMR</name>
<dbReference type="PANTHER" id="PTHR30625">
    <property type="entry name" value="PROTEIN TOLQ"/>
    <property type="match status" value="1"/>
</dbReference>
<evidence type="ECO:0000259" key="8">
    <source>
        <dbReference type="Pfam" id="PF01618"/>
    </source>
</evidence>
<keyword evidence="4 7" id="KW-1133">Transmembrane helix</keyword>
<dbReference type="GO" id="GO:0005886">
    <property type="term" value="C:plasma membrane"/>
    <property type="evidence" value="ECO:0007669"/>
    <property type="project" value="UniProtKB-SubCell"/>
</dbReference>
<keyword evidence="6" id="KW-0813">Transport</keyword>
<dbReference type="EMBL" id="QRHL01000029">
    <property type="protein sequence ID" value="RHF70185.1"/>
    <property type="molecule type" value="Genomic_DNA"/>
</dbReference>
<feature type="transmembrane region" description="Helical" evidence="7">
    <location>
        <begin position="153"/>
        <end position="175"/>
    </location>
</feature>
<proteinExistence type="inferred from homology"/>
<feature type="transmembrane region" description="Helical" evidence="7">
    <location>
        <begin position="12"/>
        <end position="34"/>
    </location>
</feature>
<dbReference type="Pfam" id="PF01618">
    <property type="entry name" value="MotA_ExbB"/>
    <property type="match status" value="1"/>
</dbReference>
<reference evidence="9 10" key="1">
    <citation type="submission" date="2018-08" db="EMBL/GenBank/DDBJ databases">
        <title>A genome reference for cultivated species of the human gut microbiota.</title>
        <authorList>
            <person name="Zou Y."/>
            <person name="Xue W."/>
            <person name="Luo G."/>
        </authorList>
    </citation>
    <scope>NUCLEOTIDE SEQUENCE [LARGE SCALE GENOMIC DNA]</scope>
    <source>
        <strain evidence="9 10">AM25-1</strain>
    </source>
</reference>
<evidence type="ECO:0000256" key="5">
    <source>
        <dbReference type="ARBA" id="ARBA00023136"/>
    </source>
</evidence>
<sequence>MMYYMNAGGPLMWVLLLMSITALTIILDRAFFFFKKEGTHNRNFEKDIIKEVQNGNIDGAISICEKEKNSVGYVVKGFLTRCEKNMDFHYYDQLLKEIAFDEISSLERRLHLLGLIGNMATMVGLLGTVTGMIKAFKNLATFGAGDPTIVAGGISEALITTASGLIIAIPTIFAYNIFSKKIENAEGDIDKITTIIINILTGKK</sequence>
<evidence type="ECO:0000313" key="9">
    <source>
        <dbReference type="EMBL" id="RHF70185.1"/>
    </source>
</evidence>
<gene>
    <name evidence="9" type="ORF">DW663_11270</name>
</gene>
<accession>A0A414PNM9</accession>
<dbReference type="AlphaFoldDB" id="A0A414PNM9"/>
<dbReference type="PANTHER" id="PTHR30625:SF11">
    <property type="entry name" value="MOTA_TOLQ_EXBB PROTON CHANNEL DOMAIN-CONTAINING PROTEIN"/>
    <property type="match status" value="1"/>
</dbReference>
<comment type="similarity">
    <text evidence="6">Belongs to the exbB/tolQ family.</text>
</comment>
<dbReference type="Proteomes" id="UP000284676">
    <property type="component" value="Unassembled WGS sequence"/>
</dbReference>
<evidence type="ECO:0000313" key="10">
    <source>
        <dbReference type="Proteomes" id="UP000284676"/>
    </source>
</evidence>
<evidence type="ECO:0000256" key="4">
    <source>
        <dbReference type="ARBA" id="ARBA00022989"/>
    </source>
</evidence>
<keyword evidence="2" id="KW-1003">Cell membrane</keyword>
<comment type="caution">
    <text evidence="9">The sequence shown here is derived from an EMBL/GenBank/DDBJ whole genome shotgun (WGS) entry which is preliminary data.</text>
</comment>
<dbReference type="InterPro" id="IPR050790">
    <property type="entry name" value="ExbB/TolQ_transport"/>
</dbReference>
<dbReference type="InterPro" id="IPR002898">
    <property type="entry name" value="MotA_ExbB_proton_chnl"/>
</dbReference>
<evidence type="ECO:0000256" key="6">
    <source>
        <dbReference type="RuleBase" id="RU004057"/>
    </source>
</evidence>
<evidence type="ECO:0000256" key="7">
    <source>
        <dbReference type="SAM" id="Phobius"/>
    </source>
</evidence>
<dbReference type="GO" id="GO:0017038">
    <property type="term" value="P:protein import"/>
    <property type="evidence" value="ECO:0007669"/>
    <property type="project" value="TreeGrafter"/>
</dbReference>
<keyword evidence="3 7" id="KW-0812">Transmembrane</keyword>
<evidence type="ECO:0000256" key="3">
    <source>
        <dbReference type="ARBA" id="ARBA00022692"/>
    </source>
</evidence>
<protein>
    <submittedName>
        <fullName evidence="9">MotA/TolQ/ExbB proton channel family protein</fullName>
    </submittedName>
</protein>
<feature type="transmembrane region" description="Helical" evidence="7">
    <location>
        <begin position="112"/>
        <end position="133"/>
    </location>
</feature>